<dbReference type="EMBL" id="FOXX01000007">
    <property type="protein sequence ID" value="SFQ71177.1"/>
    <property type="molecule type" value="Genomic_DNA"/>
</dbReference>
<sequence length="45" mass="4887">MKKKIALTAVFAVIASIVVAGGFMDNTLLELTNHQAIQTAAEYRH</sequence>
<name>A0A1I6ARG1_9BACI</name>
<reference evidence="1 2" key="1">
    <citation type="submission" date="2016-10" db="EMBL/GenBank/DDBJ databases">
        <authorList>
            <person name="Varghese N."/>
            <person name="Submissions S."/>
        </authorList>
    </citation>
    <scope>NUCLEOTIDE SEQUENCE [LARGE SCALE GENOMIC DNA]</scope>
    <source>
        <strain evidence="1 2">DSM 13796</strain>
    </source>
</reference>
<accession>A0A1I6ARG1</accession>
<protein>
    <submittedName>
        <fullName evidence="1">Uncharacterized protein</fullName>
    </submittedName>
</protein>
<dbReference type="GeneID" id="93713882"/>
<dbReference type="Proteomes" id="UP000182762">
    <property type="component" value="Unassembled WGS sequence"/>
</dbReference>
<proteinExistence type="predicted"/>
<keyword evidence="2" id="KW-1185">Reference proteome</keyword>
<gene>
    <name evidence="1" type="ORF">SAMN02745910_02907</name>
</gene>
<comment type="caution">
    <text evidence="1">The sequence shown here is derived from an EMBL/GenBank/DDBJ whole genome shotgun (WGS) entry which is preliminary data.</text>
</comment>
<evidence type="ECO:0000313" key="2">
    <source>
        <dbReference type="Proteomes" id="UP000182762"/>
    </source>
</evidence>
<evidence type="ECO:0000313" key="1">
    <source>
        <dbReference type="EMBL" id="SFQ71177.1"/>
    </source>
</evidence>
<organism evidence="1 2">
    <name type="scientific">Priestia endophytica DSM 13796</name>
    <dbReference type="NCBI Taxonomy" id="1121089"/>
    <lineage>
        <taxon>Bacteria</taxon>
        <taxon>Bacillati</taxon>
        <taxon>Bacillota</taxon>
        <taxon>Bacilli</taxon>
        <taxon>Bacillales</taxon>
        <taxon>Bacillaceae</taxon>
        <taxon>Priestia</taxon>
    </lineage>
</organism>
<dbReference type="RefSeq" id="WP_161939285.1">
    <property type="nucleotide sequence ID" value="NZ_FOXX01000007.1"/>
</dbReference>